<evidence type="ECO:0000313" key="2">
    <source>
        <dbReference type="EMBL" id="CAE6456911.1"/>
    </source>
</evidence>
<name>A0A8H3GJA0_9AGAM</name>
<feature type="region of interest" description="Disordered" evidence="1">
    <location>
        <begin position="336"/>
        <end position="356"/>
    </location>
</feature>
<accession>A0A8H3GJA0</accession>
<dbReference type="Proteomes" id="UP000663841">
    <property type="component" value="Unassembled WGS sequence"/>
</dbReference>
<proteinExistence type="predicted"/>
<comment type="caution">
    <text evidence="2">The sequence shown here is derived from an EMBL/GenBank/DDBJ whole genome shotgun (WGS) entry which is preliminary data.</text>
</comment>
<evidence type="ECO:0000313" key="3">
    <source>
        <dbReference type="Proteomes" id="UP000663841"/>
    </source>
</evidence>
<protein>
    <submittedName>
        <fullName evidence="2">Uncharacterized protein</fullName>
    </submittedName>
</protein>
<dbReference type="EMBL" id="CAJMWW010000201">
    <property type="protein sequence ID" value="CAE6456911.1"/>
    <property type="molecule type" value="Genomic_DNA"/>
</dbReference>
<sequence length="502" mass="56087">MALSETQTTLSSHMLTNNSFLSRFAYRNSFVLLITARWLPSELASWHALYLPLTRMVHHNISPTTFSFVSRMPKKLVCVFGSEFYNDHARLLTSYMVRNGAEQSVLLVRAEIPFTEDSEPPKPVGIKGRLQRKPPIVKKAPTLPPYTKAVSDAYAFLNERYQPNDEIILFAVTGTPYDWPVLRAATRVLAEHLEAGTEPPRVAPNSDPTVDRENDIFGDQLPKEPSKNLQGKKIESSVAIVYSSTQPITEINNALLDEFPLSVKHVLSFNWAVGHENYCDTFRDDAGQVTSREVCYFKNIQWHIPVVTNATMSFINYQLEHTAAWRKVRPSTPRTLTSLPTPLIPECPPSPTIASPVSSRKLRLASIFGSKQKSSSRSSTLPSLHIAQRTNTLMSGYTTSRRSDTLSSFSTNSFAPLVSSPPLIPPASTSDSTSDLIRSPRAFTAFSQSSCSSIDSSYPTLREAYTSLPGMTKHQVWTYPAFGTTKDNYALPERVVWRSSRE</sequence>
<organism evidence="2 3">
    <name type="scientific">Rhizoctonia solani</name>
    <dbReference type="NCBI Taxonomy" id="456999"/>
    <lineage>
        <taxon>Eukaryota</taxon>
        <taxon>Fungi</taxon>
        <taxon>Dikarya</taxon>
        <taxon>Basidiomycota</taxon>
        <taxon>Agaricomycotina</taxon>
        <taxon>Agaricomycetes</taxon>
        <taxon>Cantharellales</taxon>
        <taxon>Ceratobasidiaceae</taxon>
        <taxon>Rhizoctonia</taxon>
    </lineage>
</organism>
<dbReference type="AlphaFoldDB" id="A0A8H3GJA0"/>
<reference evidence="2" key="1">
    <citation type="submission" date="2021-01" db="EMBL/GenBank/DDBJ databases">
        <authorList>
            <person name="Kaushik A."/>
        </authorList>
    </citation>
    <scope>NUCLEOTIDE SEQUENCE</scope>
    <source>
        <strain evidence="2">AG3-T5</strain>
    </source>
</reference>
<feature type="compositionally biased region" description="Pro residues" evidence="1">
    <location>
        <begin position="342"/>
        <end position="351"/>
    </location>
</feature>
<evidence type="ECO:0000256" key="1">
    <source>
        <dbReference type="SAM" id="MobiDB-lite"/>
    </source>
</evidence>
<gene>
    <name evidence="2" type="ORF">RDB_LOCUS141557</name>
</gene>